<dbReference type="Proteomes" id="UP000024635">
    <property type="component" value="Unassembled WGS sequence"/>
</dbReference>
<protein>
    <submittedName>
        <fullName evidence="1">Uncharacterized protein</fullName>
    </submittedName>
</protein>
<proteinExistence type="predicted"/>
<gene>
    <name evidence="1" type="primary">Acey_s0101.g3407</name>
    <name evidence="1" type="ORF">Y032_0101g3407</name>
</gene>
<comment type="caution">
    <text evidence="1">The sequence shown here is derived from an EMBL/GenBank/DDBJ whole genome shotgun (WGS) entry which is preliminary data.</text>
</comment>
<keyword evidence="2" id="KW-1185">Reference proteome</keyword>
<name>A0A016THW3_9BILA</name>
<dbReference type="EMBL" id="JARK01001437">
    <property type="protein sequence ID" value="EYC02275.1"/>
    <property type="molecule type" value="Genomic_DNA"/>
</dbReference>
<evidence type="ECO:0000313" key="2">
    <source>
        <dbReference type="Proteomes" id="UP000024635"/>
    </source>
</evidence>
<accession>A0A016THW3</accession>
<evidence type="ECO:0000313" key="1">
    <source>
        <dbReference type="EMBL" id="EYC02275.1"/>
    </source>
</evidence>
<organism evidence="1 2">
    <name type="scientific">Ancylostoma ceylanicum</name>
    <dbReference type="NCBI Taxonomy" id="53326"/>
    <lineage>
        <taxon>Eukaryota</taxon>
        <taxon>Metazoa</taxon>
        <taxon>Ecdysozoa</taxon>
        <taxon>Nematoda</taxon>
        <taxon>Chromadorea</taxon>
        <taxon>Rhabditida</taxon>
        <taxon>Rhabditina</taxon>
        <taxon>Rhabditomorpha</taxon>
        <taxon>Strongyloidea</taxon>
        <taxon>Ancylostomatidae</taxon>
        <taxon>Ancylostomatinae</taxon>
        <taxon>Ancylostoma</taxon>
    </lineage>
</organism>
<reference evidence="2" key="1">
    <citation type="journal article" date="2015" name="Nat. Genet.">
        <title>The genome and transcriptome of the zoonotic hookworm Ancylostoma ceylanicum identify infection-specific gene families.</title>
        <authorList>
            <person name="Schwarz E.M."/>
            <person name="Hu Y."/>
            <person name="Antoshechkin I."/>
            <person name="Miller M.M."/>
            <person name="Sternberg P.W."/>
            <person name="Aroian R.V."/>
        </authorList>
    </citation>
    <scope>NUCLEOTIDE SEQUENCE</scope>
    <source>
        <strain evidence="2">HY135</strain>
    </source>
</reference>
<sequence>MPLNSFSSILPSVEKQERTAFESTSQYVLSSSCDHFTEVHITHLCTMRQMGIACTVFHEHRLADQRHSHCKSMNFT</sequence>
<dbReference type="AlphaFoldDB" id="A0A016THW3"/>